<keyword evidence="1 2" id="KW-0597">Phosphoprotein</keyword>
<evidence type="ECO:0000256" key="1">
    <source>
        <dbReference type="ARBA" id="ARBA00022553"/>
    </source>
</evidence>
<dbReference type="PANTHER" id="PTHR44591">
    <property type="entry name" value="STRESS RESPONSE REGULATOR PROTEIN 1"/>
    <property type="match status" value="1"/>
</dbReference>
<accession>A0ABS4JB37</accession>
<sequence length="157" mass="17618">MSGGENRVSQTIQSLSDILRNSAKTESTNRLSRRGNAIFGHVPEHPEGQIWKSTDLCVVELVDNGRKVLDYLSKNDVDILLLDIQMPILSGLEVMETIFLKYPMVKSIIFSGHADFKYAQQAISYGVTEHMLKPINISHICDVSVKSKKIWMLKEGA</sequence>
<feature type="domain" description="Response regulatory" evidence="3">
    <location>
        <begin position="21"/>
        <end position="148"/>
    </location>
</feature>
<dbReference type="PROSITE" id="PS50110">
    <property type="entry name" value="RESPONSE_REGULATORY"/>
    <property type="match status" value="1"/>
</dbReference>
<evidence type="ECO:0000313" key="4">
    <source>
        <dbReference type="EMBL" id="MBP1996296.1"/>
    </source>
</evidence>
<dbReference type="CDD" id="cd17536">
    <property type="entry name" value="REC_YesN-like"/>
    <property type="match status" value="1"/>
</dbReference>
<dbReference type="EMBL" id="JAGGLB010000047">
    <property type="protein sequence ID" value="MBP1996296.1"/>
    <property type="molecule type" value="Genomic_DNA"/>
</dbReference>
<evidence type="ECO:0000259" key="3">
    <source>
        <dbReference type="PROSITE" id="PS50110"/>
    </source>
</evidence>
<dbReference type="InterPro" id="IPR001789">
    <property type="entry name" value="Sig_transdc_resp-reg_receiver"/>
</dbReference>
<dbReference type="PANTHER" id="PTHR44591:SF3">
    <property type="entry name" value="RESPONSE REGULATORY DOMAIN-CONTAINING PROTEIN"/>
    <property type="match status" value="1"/>
</dbReference>
<keyword evidence="5" id="KW-1185">Reference proteome</keyword>
<comment type="caution">
    <text evidence="4">The sequence shown here is derived from an EMBL/GenBank/DDBJ whole genome shotgun (WGS) entry which is preliminary data.</text>
</comment>
<dbReference type="InterPro" id="IPR050595">
    <property type="entry name" value="Bact_response_regulator"/>
</dbReference>
<dbReference type="InterPro" id="IPR011006">
    <property type="entry name" value="CheY-like_superfamily"/>
</dbReference>
<evidence type="ECO:0000256" key="2">
    <source>
        <dbReference type="PROSITE-ProRule" id="PRU00169"/>
    </source>
</evidence>
<dbReference type="Gene3D" id="3.40.50.2300">
    <property type="match status" value="1"/>
</dbReference>
<gene>
    <name evidence="4" type="ORF">J2Z66_007942</name>
</gene>
<feature type="modified residue" description="4-aspartylphosphate" evidence="2">
    <location>
        <position position="83"/>
    </location>
</feature>
<dbReference type="SMART" id="SM00448">
    <property type="entry name" value="REC"/>
    <property type="match status" value="1"/>
</dbReference>
<protein>
    <submittedName>
        <fullName evidence="4">CheY-like chemotaxis protein</fullName>
    </submittedName>
</protein>
<proteinExistence type="predicted"/>
<dbReference type="Pfam" id="PF00072">
    <property type="entry name" value="Response_reg"/>
    <property type="match status" value="1"/>
</dbReference>
<dbReference type="SUPFAM" id="SSF52172">
    <property type="entry name" value="CheY-like"/>
    <property type="match status" value="1"/>
</dbReference>
<name>A0ABS4JB37_9BACL</name>
<dbReference type="Proteomes" id="UP001519287">
    <property type="component" value="Unassembled WGS sequence"/>
</dbReference>
<organism evidence="4 5">
    <name type="scientific">Paenibacillus eucommiae</name>
    <dbReference type="NCBI Taxonomy" id="1355755"/>
    <lineage>
        <taxon>Bacteria</taxon>
        <taxon>Bacillati</taxon>
        <taxon>Bacillota</taxon>
        <taxon>Bacilli</taxon>
        <taxon>Bacillales</taxon>
        <taxon>Paenibacillaceae</taxon>
        <taxon>Paenibacillus</taxon>
    </lineage>
</organism>
<reference evidence="4 5" key="1">
    <citation type="submission" date="2021-03" db="EMBL/GenBank/DDBJ databases">
        <title>Genomic Encyclopedia of Type Strains, Phase IV (KMG-IV): sequencing the most valuable type-strain genomes for metagenomic binning, comparative biology and taxonomic classification.</title>
        <authorList>
            <person name="Goeker M."/>
        </authorList>
    </citation>
    <scope>NUCLEOTIDE SEQUENCE [LARGE SCALE GENOMIC DNA]</scope>
    <source>
        <strain evidence="4 5">DSM 26048</strain>
    </source>
</reference>
<evidence type="ECO:0000313" key="5">
    <source>
        <dbReference type="Proteomes" id="UP001519287"/>
    </source>
</evidence>